<dbReference type="EMBL" id="JF411744">
    <property type="protein sequence ID" value="AAC96960.1"/>
    <property type="molecule type" value="Genomic_DNA"/>
</dbReference>
<organismHost>
    <name type="scientific">Chlorella</name>
    <dbReference type="NCBI Taxonomy" id="3071"/>
</organismHost>
<reference evidence="2 3" key="5">
    <citation type="journal article" date="1997" name="Virology">
        <title>Analysis of 74 kb of DNA located at the right end of the 330-kb chlorella virus PBCV-1 genome.</title>
        <authorList>
            <person name="Li Y."/>
            <person name="Lu Z."/>
            <person name="Sun L."/>
            <person name="Ropp S."/>
            <person name="Kutish G.F."/>
            <person name="Rock D.L."/>
            <person name="Van Etten J.L."/>
        </authorList>
    </citation>
    <scope>NUCLEOTIDE SEQUENCE [LARGE SCALE GENOMIC DNA]</scope>
</reference>
<evidence type="ECO:0000313" key="3">
    <source>
        <dbReference type="Proteomes" id="UP000000862"/>
    </source>
</evidence>
<dbReference type="RefSeq" id="NP_048989.1">
    <property type="nucleotide sequence ID" value="NC_000852.5"/>
</dbReference>
<feature type="transmembrane region" description="Helical" evidence="1">
    <location>
        <begin position="6"/>
        <end position="27"/>
    </location>
</feature>
<protein>
    <submittedName>
        <fullName evidence="2">Uncharacterized protein</fullName>
    </submittedName>
</protein>
<reference evidence="2 3" key="7">
    <citation type="journal article" date="2000" name="Virology">
        <title>Characterization of a beta-1,3-glucanase encoded by chlorella virus PBCV-1.</title>
        <authorList>
            <person name="Sun L."/>
            <person name="Gurnon J.R."/>
            <person name="Adams B.J."/>
            <person name="Graves M.V."/>
            <person name="Van Etten J.L."/>
        </authorList>
    </citation>
    <scope>NUCLEOTIDE SEQUENCE [LARGE SCALE GENOMIC DNA]</scope>
</reference>
<dbReference type="Proteomes" id="UP000000862">
    <property type="component" value="Segment"/>
</dbReference>
<feature type="transmembrane region" description="Helical" evidence="1">
    <location>
        <begin position="48"/>
        <end position="71"/>
    </location>
</feature>
<proteinExistence type="predicted"/>
<dbReference type="KEGG" id="vg:917963"/>
<name>O41115_PBCV1</name>
<dbReference type="OrthoDB" id="18938at10239"/>
<evidence type="ECO:0000313" key="2">
    <source>
        <dbReference type="EMBL" id="AAC96960.1"/>
    </source>
</evidence>
<dbReference type="PIR" id="T18135">
    <property type="entry name" value="T18135"/>
</dbReference>
<reference evidence="2 3" key="2">
    <citation type="journal article" date="1995" name="Virology">
        <title>Analysis of 43 kb of the Chlorella virus PBCV-1 330-kb genome: map positions 45 to 88.</title>
        <authorList>
            <person name="Li Y."/>
            <person name="Lu Z."/>
            <person name="Burbank D.E."/>
            <person name="Kutish G.F."/>
            <person name="Rock D.L."/>
            <person name="Van Etten J.L."/>
        </authorList>
    </citation>
    <scope>NUCLEOTIDE SEQUENCE [LARGE SCALE GENOMIC DNA]</scope>
</reference>
<reference evidence="2 3" key="8">
    <citation type="journal article" date="2010" name="J. Virol.">
        <title>Microarray analysis of Paramecium bursaria chlorella virus 1 transcription.</title>
        <authorList>
            <person name="Yanai-Balser G.M."/>
            <person name="Duncan G.A."/>
            <person name="Eudy J.D."/>
            <person name="Wang D."/>
            <person name="Li X."/>
            <person name="Agarkova I.V."/>
            <person name="Dunigan D.D."/>
            <person name="Van Etten J.L."/>
        </authorList>
    </citation>
    <scope>NUCLEOTIDE SEQUENCE [LARGE SCALE GENOMIC DNA]</scope>
</reference>
<sequence length="120" mass="13184">MVRKLPIWTIATHSLAGLLLGIVTGIINKHVNCIVHKRFPKDGKIVTGLSLVAQFTIIIGVLILAATFIPFMDPQDLGAGVTAFAFTNLYMIGQVHFVQEVSKFVEDKFDGLERYGNNVV</sequence>
<reference evidence="2 3" key="4">
    <citation type="journal article" date="1996" name="Virology">
        <title>Analysis of 76 kb of the chlorella virus PBCV-1 330-kb genome: map positions 182 to 258.</title>
        <authorList>
            <person name="Kutish G.F."/>
            <person name="Li Y."/>
            <person name="Lu Z."/>
            <person name="Furuta M."/>
            <person name="Rock D.L."/>
            <person name="Van Etten J.L."/>
        </authorList>
    </citation>
    <scope>NUCLEOTIDE SEQUENCE [LARGE SCALE GENOMIC DNA]</scope>
</reference>
<keyword evidence="1" id="KW-0472">Membrane</keyword>
<keyword evidence="1" id="KW-1133">Transmembrane helix</keyword>
<reference evidence="2 3" key="1">
    <citation type="journal article" date="1995" name="Virology">
        <title>Analysis of 45 kb of DNA located at the left end of the chlorella virus PBCV-1 genome.</title>
        <authorList>
            <person name="Lu Z."/>
            <person name="Li Y."/>
            <person name="Zhang Y."/>
            <person name="Kutish G.F."/>
            <person name="Rock D.L."/>
            <person name="Van Etten J.L."/>
        </authorList>
    </citation>
    <scope>NUCLEOTIDE SEQUENCE [LARGE SCALE GENOMIC DNA]</scope>
</reference>
<gene>
    <name evidence="2" type="primary">A633R</name>
</gene>
<feature type="transmembrane region" description="Helical" evidence="1">
    <location>
        <begin position="77"/>
        <end position="98"/>
    </location>
</feature>
<keyword evidence="1" id="KW-0812">Transmembrane</keyword>
<reference evidence="2 3" key="3">
    <citation type="journal article" date="1996" name="Virology">
        <title>Analysis of 94 kb of the chlorella virus PBCV-1 330-kb genome: map positions 88 to 182.</title>
        <authorList>
            <person name="Lu Z."/>
            <person name="Li Y."/>
            <person name="Que Q."/>
            <person name="Kutish G.F."/>
            <person name="Rock D.L."/>
            <person name="Van Etten J.L."/>
        </authorList>
    </citation>
    <scope>NUCLEOTIDE SEQUENCE [LARGE SCALE GENOMIC DNA]</scope>
</reference>
<dbReference type="GeneID" id="917963"/>
<accession>O41115</accession>
<reference evidence="2 3" key="6">
    <citation type="journal article" date="1999" name="Virology">
        <title>Chlorella virus PBCV-1 encodes a functional homospermidine synthase.</title>
        <authorList>
            <person name="Kaiser A."/>
            <person name="Vollmert M."/>
            <person name="Tholl D."/>
            <person name="Graves M.V."/>
            <person name="Gurnon J.R."/>
            <person name="Xing W."/>
            <person name="Lisec A.D."/>
            <person name="Nickerson K.W."/>
            <person name="Van Etten J.L."/>
        </authorList>
    </citation>
    <scope>NUCLEOTIDE SEQUENCE [LARGE SCALE GENOMIC DNA]</scope>
</reference>
<keyword evidence="3" id="KW-1185">Reference proteome</keyword>
<organism evidence="2 3">
    <name type="scientific">Paramecium bursaria Chlorella virus 1</name>
    <name type="common">PBCV-1</name>
    <dbReference type="NCBI Taxonomy" id="10506"/>
    <lineage>
        <taxon>Viruses</taxon>
        <taxon>Varidnaviria</taxon>
        <taxon>Bamfordvirae</taxon>
        <taxon>Nucleocytoviricota</taxon>
        <taxon>Megaviricetes</taxon>
        <taxon>Algavirales</taxon>
        <taxon>Phycodnaviridae</taxon>
        <taxon>Chlorovirus</taxon>
        <taxon>Chlorovirus vanettense</taxon>
    </lineage>
</organism>
<evidence type="ECO:0000256" key="1">
    <source>
        <dbReference type="SAM" id="Phobius"/>
    </source>
</evidence>